<evidence type="ECO:0000313" key="3">
    <source>
        <dbReference type="EMBL" id="TCK72731.1"/>
    </source>
</evidence>
<feature type="repeat" description="TPR" evidence="1">
    <location>
        <begin position="429"/>
        <end position="462"/>
    </location>
</feature>
<evidence type="ECO:0000313" key="4">
    <source>
        <dbReference type="Proteomes" id="UP000295210"/>
    </source>
</evidence>
<dbReference type="SMART" id="SM00028">
    <property type="entry name" value="TPR"/>
    <property type="match status" value="18"/>
</dbReference>
<dbReference type="SUPFAM" id="SSF48452">
    <property type="entry name" value="TPR-like"/>
    <property type="match status" value="4"/>
</dbReference>
<dbReference type="PANTHER" id="PTHR12558:SF13">
    <property type="entry name" value="CELL DIVISION CYCLE PROTEIN 27 HOMOLOG"/>
    <property type="match status" value="1"/>
</dbReference>
<feature type="compositionally biased region" description="Polar residues" evidence="2">
    <location>
        <begin position="1"/>
        <end position="14"/>
    </location>
</feature>
<dbReference type="EMBL" id="SMGK01000003">
    <property type="protein sequence ID" value="TCK72731.1"/>
    <property type="molecule type" value="Genomic_DNA"/>
</dbReference>
<gene>
    <name evidence="3" type="ORF">C7378_2321</name>
</gene>
<dbReference type="Pfam" id="PF13432">
    <property type="entry name" value="TPR_16"/>
    <property type="match status" value="2"/>
</dbReference>
<feature type="repeat" description="TPR" evidence="1">
    <location>
        <begin position="633"/>
        <end position="666"/>
    </location>
</feature>
<dbReference type="OrthoDB" id="98092at2"/>
<name>A0A4V2PV31_9BACT</name>
<comment type="caution">
    <text evidence="3">The sequence shown here is derived from an EMBL/GenBank/DDBJ whole genome shotgun (WGS) entry which is preliminary data.</text>
</comment>
<dbReference type="InterPro" id="IPR019734">
    <property type="entry name" value="TPR_rpt"/>
</dbReference>
<evidence type="ECO:0000256" key="2">
    <source>
        <dbReference type="SAM" id="MobiDB-lite"/>
    </source>
</evidence>
<dbReference type="Gene3D" id="1.25.40.10">
    <property type="entry name" value="Tetratricopeptide repeat domain"/>
    <property type="match status" value="4"/>
</dbReference>
<organism evidence="3 4">
    <name type="scientific">Acidipila rosea</name>
    <dbReference type="NCBI Taxonomy" id="768535"/>
    <lineage>
        <taxon>Bacteria</taxon>
        <taxon>Pseudomonadati</taxon>
        <taxon>Acidobacteriota</taxon>
        <taxon>Terriglobia</taxon>
        <taxon>Terriglobales</taxon>
        <taxon>Acidobacteriaceae</taxon>
        <taxon>Acidipila</taxon>
    </lineage>
</organism>
<dbReference type="Proteomes" id="UP000295210">
    <property type="component" value="Unassembled WGS sequence"/>
</dbReference>
<dbReference type="Pfam" id="PF13181">
    <property type="entry name" value="TPR_8"/>
    <property type="match status" value="1"/>
</dbReference>
<reference evidence="3 4" key="1">
    <citation type="submission" date="2019-03" db="EMBL/GenBank/DDBJ databases">
        <title>Genomic Encyclopedia of Type Strains, Phase IV (KMG-IV): sequencing the most valuable type-strain genomes for metagenomic binning, comparative biology and taxonomic classification.</title>
        <authorList>
            <person name="Goeker M."/>
        </authorList>
    </citation>
    <scope>NUCLEOTIDE SEQUENCE [LARGE SCALE GENOMIC DNA]</scope>
    <source>
        <strain evidence="3 4">DSM 103428</strain>
    </source>
</reference>
<feature type="repeat" description="TPR" evidence="1">
    <location>
        <begin position="78"/>
        <end position="111"/>
    </location>
</feature>
<feature type="repeat" description="TPR" evidence="1">
    <location>
        <begin position="851"/>
        <end position="884"/>
    </location>
</feature>
<dbReference type="PROSITE" id="PS50005">
    <property type="entry name" value="TPR"/>
    <property type="match status" value="8"/>
</dbReference>
<feature type="repeat" description="TPR" evidence="1">
    <location>
        <begin position="769"/>
        <end position="802"/>
    </location>
</feature>
<dbReference type="PANTHER" id="PTHR12558">
    <property type="entry name" value="CELL DIVISION CYCLE 16,23,27"/>
    <property type="match status" value="1"/>
</dbReference>
<feature type="repeat" description="TPR" evidence="1">
    <location>
        <begin position="146"/>
        <end position="179"/>
    </location>
</feature>
<dbReference type="InterPro" id="IPR011990">
    <property type="entry name" value="TPR-like_helical_dom_sf"/>
</dbReference>
<dbReference type="SUPFAM" id="SSF81901">
    <property type="entry name" value="HCP-like"/>
    <property type="match status" value="1"/>
</dbReference>
<dbReference type="Pfam" id="PF12895">
    <property type="entry name" value="ANAPC3"/>
    <property type="match status" value="1"/>
</dbReference>
<feature type="repeat" description="TPR" evidence="1">
    <location>
        <begin position="667"/>
        <end position="700"/>
    </location>
</feature>
<keyword evidence="4" id="KW-1185">Reference proteome</keyword>
<evidence type="ECO:0000256" key="1">
    <source>
        <dbReference type="PROSITE-ProRule" id="PRU00339"/>
    </source>
</evidence>
<feature type="region of interest" description="Disordered" evidence="2">
    <location>
        <begin position="1"/>
        <end position="37"/>
    </location>
</feature>
<accession>A0A4V2PV31</accession>
<feature type="repeat" description="TPR" evidence="1">
    <location>
        <begin position="497"/>
        <end position="530"/>
    </location>
</feature>
<keyword evidence="1" id="KW-0802">TPR repeat</keyword>
<sequence length="1425" mass="156575">MAFTSHGYSQTYQVGSGPDAKPENQAAHPQSAEPQLGWGSNIQNARLARAAQLALQQGDRALALNYAQRAAQSAPNDPQLWFLLGYAARLDGRYNQSIDAYKKGLGLNPGSLDGLSGLAQTYSFVGRNDEAERLLKQVIASDPRRKDDLAVLGDLYMRAGDYTNALTWLGKAERMQPDARTELLMALCYQHLGQMPQASRYLELAKRRAPNNPDIERSLAAFYRDTGEYSKAIDELKAIRNPRPDVVAELAYTYGLDGKPEDSARLYSQAANAQPHDLGLQLSAAQAQVGVGSFEHAEEFLKRAAQLDPNFYRLHAIRGEIAQMQDRDSDAVREYSEAVAHLPATPAEGPLYGIQLHMNLEALYRNLNETEQAHAQLQIAQSQIAPMDERGADRAMFLRLRALIRMSAGQLDSALNDMNESLALTPHDPNSLQIDGDLLMKMGRTQDAIAAYRKILTIDPRSRFALTSLGYASRAAGNDRDAEKYFEQLAHDYPSLYVPYLALGDLYTARGEYRKAQASYSKGYAVAPQNALIVAGGMNAAIEAHNLPLAGNWLQRVTDNMDATPQVLREKERYFSFKGDSQQSASIGREAIKVMPRDRDVVVYLGYDLLHLEQYSELLALTKKYMDVFPKDPDIPLLAGYVYKHDGQLQQAVQSFTEALNRAPDTVTAYVNRGFVRNDLHQPELAAEDFNQSLKREPGNGEAHLGLAFAELNLHHPEAAIRQTQLSEKVLGDSEVIHIIRATAYGRQGLLSKSEMEYRAALKFDPKDGSLYMALGNIYFAQRHYHDAVVELQTAKKLLPADASIYALMARAYANLQDREQALENIRLAEEYAGRKSSSPTDTASQRGAISDIYVSTGEALSTLGDQKGAMERFSKALTAPDSNRMGVRLAIAGLMAEQGHSADAERQIALAQMEVEAGDTAAPTGDQYIEAANIFQQIHEYQLSQTYLQRAKAAGASDIGVRVALANSYLALGQTSRASEELAAVSQTENKGSNYQYLLAEAAVYQQQHRGTQALSTFAAAASASGEDQTAEQDMLQAGASEGYRINPTVSILSNLTSQPLFEDSTVYVLDAKTFGRNPAASGPTINTAELPLPRYTIETDWTNAYHLHLGSLPTTGGFFQLRNARGLISVPATAVSGPGGVVTGGIVKRNTTDYTMNYGVDPTVHLGGNVVTFNAGVQGTIRRDSISPQQMNQNLFRVFTYMTTSSFFNAVSMDGFFAREIGPFTELPINERALIGGIDFRVGSPWGKTALVTGWGSNDQVFTSKTLGNTENYYTSTYIGLTHRFGTRLNAEVIAEDLRTWRVVPYVTLPAPGLPAAPPIIHSGISQGLRPAATIDFSPTRNLDIQATSAYERAQGFHVYDMTQNGFAVSYTRPFGRTFNDETGEVHLKYPIRISAGVQEETFPNFAYGRNQVFRPYVSINIF</sequence>
<protein>
    <submittedName>
        <fullName evidence="3">Tetratricopeptide repeat protein</fullName>
    </submittedName>
</protein>
<proteinExistence type="predicted"/>